<keyword evidence="2" id="KW-1185">Reference proteome</keyword>
<organism evidence="1 2">
    <name type="scientific">Smittium culicis</name>
    <dbReference type="NCBI Taxonomy" id="133412"/>
    <lineage>
        <taxon>Eukaryota</taxon>
        <taxon>Fungi</taxon>
        <taxon>Fungi incertae sedis</taxon>
        <taxon>Zoopagomycota</taxon>
        <taxon>Kickxellomycotina</taxon>
        <taxon>Harpellomycetes</taxon>
        <taxon>Harpellales</taxon>
        <taxon>Legeriomycetaceae</taxon>
        <taxon>Smittium</taxon>
    </lineage>
</organism>
<proteinExistence type="predicted"/>
<dbReference type="AlphaFoldDB" id="A0A1R1XNN3"/>
<sequence>MSYPDNSNSPFRLAEIKNPEIEKFDEKLKTKVHLSQYTDFNSGCIRNTSQSRKSRCLTSIRKKIIGSEL</sequence>
<comment type="caution">
    <text evidence="1">The sequence shown here is derived from an EMBL/GenBank/DDBJ whole genome shotgun (WGS) entry which is preliminary data.</text>
</comment>
<name>A0A1R1XNN3_9FUNG</name>
<accession>A0A1R1XNN3</accession>
<protein>
    <submittedName>
        <fullName evidence="1">Uncharacterized protein</fullName>
    </submittedName>
</protein>
<evidence type="ECO:0000313" key="2">
    <source>
        <dbReference type="Proteomes" id="UP000187429"/>
    </source>
</evidence>
<reference evidence="2" key="1">
    <citation type="submission" date="2017-01" db="EMBL/GenBank/DDBJ databases">
        <authorList>
            <person name="Wang Y."/>
            <person name="White M."/>
            <person name="Kvist S."/>
            <person name="Moncalvo J.-M."/>
        </authorList>
    </citation>
    <scope>NUCLEOTIDE SEQUENCE [LARGE SCALE GENOMIC DNA]</scope>
    <source>
        <strain evidence="2">ID-206-W2</strain>
    </source>
</reference>
<gene>
    <name evidence="1" type="ORF">AYI69_g7900</name>
</gene>
<dbReference type="Proteomes" id="UP000187429">
    <property type="component" value="Unassembled WGS sequence"/>
</dbReference>
<dbReference type="EMBL" id="LSSM01003963">
    <property type="protein sequence ID" value="OMJ16244.1"/>
    <property type="molecule type" value="Genomic_DNA"/>
</dbReference>
<evidence type="ECO:0000313" key="1">
    <source>
        <dbReference type="EMBL" id="OMJ16244.1"/>
    </source>
</evidence>